<feature type="compositionally biased region" description="Pro residues" evidence="1">
    <location>
        <begin position="274"/>
        <end position="285"/>
    </location>
</feature>
<keyword evidence="4" id="KW-1185">Reference proteome</keyword>
<sequence>MRTGREPAPALGGVTGRTSAPAGPADVFPGPVNVSPLTAVFDEVSGREAGGGAVWVRAGVFAVLGTVLALLGHHAIAEAAVPWRLAGALVAVQLAAFLPLARRRPSPVVTLGATLLTQGALHLALSLADGHAPAALPGHAGHAGHPAAAGGDGHVWHHGGMPMAAVHTAAALAVAWLLHRADVRTRAALGLLRTLGRAAAAALAQVLPRPVPRPEPVRPRAPGRRSGAFLAPAGPGPANVLEHAVGRRGPPRGENPSVLHRPRSSPGRILPFPQGVPPCPCPTPSAPWRASAAVSGSPAPSR</sequence>
<feature type="region of interest" description="Disordered" evidence="1">
    <location>
        <begin position="210"/>
        <end position="302"/>
    </location>
</feature>
<keyword evidence="2" id="KW-0472">Membrane</keyword>
<feature type="region of interest" description="Disordered" evidence="1">
    <location>
        <begin position="1"/>
        <end position="22"/>
    </location>
</feature>
<proteinExistence type="predicted"/>
<reference evidence="3" key="1">
    <citation type="journal article" date="2014" name="Int. J. Syst. Evol. Microbiol.">
        <title>Complete genome sequence of Corynebacterium casei LMG S-19264T (=DSM 44701T), isolated from a smear-ripened cheese.</title>
        <authorList>
            <consortium name="US DOE Joint Genome Institute (JGI-PGF)"/>
            <person name="Walter F."/>
            <person name="Albersmeier A."/>
            <person name="Kalinowski J."/>
            <person name="Ruckert C."/>
        </authorList>
    </citation>
    <scope>NUCLEOTIDE SEQUENCE</scope>
    <source>
        <strain evidence="3">JCM 4125</strain>
    </source>
</reference>
<reference evidence="3" key="2">
    <citation type="submission" date="2020-09" db="EMBL/GenBank/DDBJ databases">
        <authorList>
            <person name="Sun Q."/>
            <person name="Ohkuma M."/>
        </authorList>
    </citation>
    <scope>NUCLEOTIDE SEQUENCE</scope>
    <source>
        <strain evidence="3">JCM 4125</strain>
    </source>
</reference>
<feature type="transmembrane region" description="Helical" evidence="2">
    <location>
        <begin position="160"/>
        <end position="178"/>
    </location>
</feature>
<evidence type="ECO:0000256" key="2">
    <source>
        <dbReference type="SAM" id="Phobius"/>
    </source>
</evidence>
<feature type="transmembrane region" description="Helical" evidence="2">
    <location>
        <begin position="82"/>
        <end position="101"/>
    </location>
</feature>
<gene>
    <name evidence="3" type="ORF">GCM10010226_40510</name>
</gene>
<dbReference type="Proteomes" id="UP000646776">
    <property type="component" value="Unassembled WGS sequence"/>
</dbReference>
<comment type="caution">
    <text evidence="3">The sequence shown here is derived from an EMBL/GenBank/DDBJ whole genome shotgun (WGS) entry which is preliminary data.</text>
</comment>
<evidence type="ECO:0000313" key="4">
    <source>
        <dbReference type="Proteomes" id="UP000646776"/>
    </source>
</evidence>
<evidence type="ECO:0008006" key="5">
    <source>
        <dbReference type="Google" id="ProtNLM"/>
    </source>
</evidence>
<feature type="transmembrane region" description="Helical" evidence="2">
    <location>
        <begin position="108"/>
        <end position="128"/>
    </location>
</feature>
<feature type="transmembrane region" description="Helical" evidence="2">
    <location>
        <begin position="54"/>
        <end position="76"/>
    </location>
</feature>
<protein>
    <recommendedName>
        <fullName evidence="5">Integral membrane protein</fullName>
    </recommendedName>
</protein>
<feature type="compositionally biased region" description="Low complexity" evidence="1">
    <location>
        <begin position="224"/>
        <end position="238"/>
    </location>
</feature>
<evidence type="ECO:0000313" key="3">
    <source>
        <dbReference type="EMBL" id="GGT59106.1"/>
    </source>
</evidence>
<accession>A0A918HEM3</accession>
<keyword evidence="2" id="KW-1133">Transmembrane helix</keyword>
<keyword evidence="2" id="KW-0812">Transmembrane</keyword>
<organism evidence="3 4">
    <name type="scientific">Streptomyces phaeofaciens</name>
    <dbReference type="NCBI Taxonomy" id="68254"/>
    <lineage>
        <taxon>Bacteria</taxon>
        <taxon>Bacillati</taxon>
        <taxon>Actinomycetota</taxon>
        <taxon>Actinomycetes</taxon>
        <taxon>Kitasatosporales</taxon>
        <taxon>Streptomycetaceae</taxon>
        <taxon>Streptomyces</taxon>
    </lineage>
</organism>
<dbReference type="AlphaFoldDB" id="A0A918HEM3"/>
<feature type="compositionally biased region" description="Low complexity" evidence="1">
    <location>
        <begin position="286"/>
        <end position="302"/>
    </location>
</feature>
<dbReference type="EMBL" id="BMSA01000011">
    <property type="protein sequence ID" value="GGT59106.1"/>
    <property type="molecule type" value="Genomic_DNA"/>
</dbReference>
<name>A0A918HEM3_9ACTN</name>
<evidence type="ECO:0000256" key="1">
    <source>
        <dbReference type="SAM" id="MobiDB-lite"/>
    </source>
</evidence>